<name>A0A937X377_9BACT</name>
<keyword evidence="6 10" id="KW-1133">Transmembrane helix</keyword>
<evidence type="ECO:0000256" key="6">
    <source>
        <dbReference type="ARBA" id="ARBA00022989"/>
    </source>
</evidence>
<evidence type="ECO:0000313" key="12">
    <source>
        <dbReference type="EMBL" id="MBM3275216.1"/>
    </source>
</evidence>
<dbReference type="Pfam" id="PF04290">
    <property type="entry name" value="DctQ"/>
    <property type="match status" value="1"/>
</dbReference>
<proteinExistence type="inferred from homology"/>
<evidence type="ECO:0000313" key="13">
    <source>
        <dbReference type="Proteomes" id="UP000703893"/>
    </source>
</evidence>
<gene>
    <name evidence="12" type="ORF">FJZ00_08675</name>
</gene>
<keyword evidence="2" id="KW-0813">Transport</keyword>
<feature type="transmembrane region" description="Helical" evidence="10">
    <location>
        <begin position="160"/>
        <end position="180"/>
    </location>
</feature>
<evidence type="ECO:0000256" key="7">
    <source>
        <dbReference type="ARBA" id="ARBA00023136"/>
    </source>
</evidence>
<dbReference type="GO" id="GO:0005886">
    <property type="term" value="C:plasma membrane"/>
    <property type="evidence" value="ECO:0007669"/>
    <property type="project" value="UniProtKB-SubCell"/>
</dbReference>
<keyword evidence="4" id="KW-0997">Cell inner membrane</keyword>
<dbReference type="GO" id="GO:0015740">
    <property type="term" value="P:C4-dicarboxylate transport"/>
    <property type="evidence" value="ECO:0007669"/>
    <property type="project" value="TreeGrafter"/>
</dbReference>
<keyword evidence="7 10" id="KW-0472">Membrane</keyword>
<feature type="domain" description="Tripartite ATP-independent periplasmic transporters DctQ component" evidence="11">
    <location>
        <begin position="56"/>
        <end position="180"/>
    </location>
</feature>
<protein>
    <submittedName>
        <fullName evidence="12">TRAP transporter small permease</fullName>
    </submittedName>
</protein>
<evidence type="ECO:0000256" key="3">
    <source>
        <dbReference type="ARBA" id="ARBA00022475"/>
    </source>
</evidence>
<feature type="transmembrane region" description="Helical" evidence="10">
    <location>
        <begin position="46"/>
        <end position="65"/>
    </location>
</feature>
<dbReference type="PANTHER" id="PTHR35011:SF2">
    <property type="entry name" value="2,3-DIKETO-L-GULONATE TRAP TRANSPORTER SMALL PERMEASE PROTEIN YIAM"/>
    <property type="match status" value="1"/>
</dbReference>
<keyword evidence="3" id="KW-1003">Cell membrane</keyword>
<feature type="transmembrane region" description="Helical" evidence="10">
    <location>
        <begin position="119"/>
        <end position="140"/>
    </location>
</feature>
<evidence type="ECO:0000256" key="5">
    <source>
        <dbReference type="ARBA" id="ARBA00022692"/>
    </source>
</evidence>
<comment type="similarity">
    <text evidence="8">Belongs to the TRAP transporter small permease family.</text>
</comment>
<organism evidence="12 13">
    <name type="scientific">Candidatus Tanganyikabacteria bacterium</name>
    <dbReference type="NCBI Taxonomy" id="2961651"/>
    <lineage>
        <taxon>Bacteria</taxon>
        <taxon>Bacillati</taxon>
        <taxon>Candidatus Sericytochromatia</taxon>
        <taxon>Candidatus Tanganyikabacteria</taxon>
    </lineage>
</organism>
<feature type="region of interest" description="Disordered" evidence="9">
    <location>
        <begin position="1"/>
        <end position="22"/>
    </location>
</feature>
<dbReference type="GO" id="GO:0022857">
    <property type="term" value="F:transmembrane transporter activity"/>
    <property type="evidence" value="ECO:0007669"/>
    <property type="project" value="TreeGrafter"/>
</dbReference>
<evidence type="ECO:0000256" key="4">
    <source>
        <dbReference type="ARBA" id="ARBA00022519"/>
    </source>
</evidence>
<feature type="transmembrane region" description="Helical" evidence="10">
    <location>
        <begin position="80"/>
        <end position="98"/>
    </location>
</feature>
<dbReference type="AlphaFoldDB" id="A0A937X377"/>
<evidence type="ECO:0000256" key="10">
    <source>
        <dbReference type="SAM" id="Phobius"/>
    </source>
</evidence>
<evidence type="ECO:0000256" key="1">
    <source>
        <dbReference type="ARBA" id="ARBA00004429"/>
    </source>
</evidence>
<evidence type="ECO:0000256" key="2">
    <source>
        <dbReference type="ARBA" id="ARBA00022448"/>
    </source>
</evidence>
<dbReference type="InterPro" id="IPR055348">
    <property type="entry name" value="DctQ"/>
</dbReference>
<dbReference type="Proteomes" id="UP000703893">
    <property type="component" value="Unassembled WGS sequence"/>
</dbReference>
<reference evidence="12 13" key="1">
    <citation type="submission" date="2019-03" db="EMBL/GenBank/DDBJ databases">
        <title>Lake Tanganyika Metagenome-Assembled Genomes (MAGs).</title>
        <authorList>
            <person name="Tran P."/>
        </authorList>
    </citation>
    <scope>NUCLEOTIDE SEQUENCE [LARGE SCALE GENOMIC DNA]</scope>
    <source>
        <strain evidence="12">K_DeepCast_65m_m2_236</strain>
    </source>
</reference>
<evidence type="ECO:0000256" key="9">
    <source>
        <dbReference type="SAM" id="MobiDB-lite"/>
    </source>
</evidence>
<comment type="subcellular location">
    <subcellularLocation>
        <location evidence="1">Cell inner membrane</location>
        <topology evidence="1">Multi-pass membrane protein</topology>
    </subcellularLocation>
</comment>
<dbReference type="InterPro" id="IPR007387">
    <property type="entry name" value="TRAP_DctQ"/>
</dbReference>
<keyword evidence="5 10" id="KW-0812">Transmembrane</keyword>
<evidence type="ECO:0000259" key="11">
    <source>
        <dbReference type="Pfam" id="PF04290"/>
    </source>
</evidence>
<comment type="caution">
    <text evidence="12">The sequence shown here is derived from an EMBL/GenBank/DDBJ whole genome shotgun (WGS) entry which is preliminary data.</text>
</comment>
<accession>A0A937X377</accession>
<dbReference type="EMBL" id="VGJX01000489">
    <property type="protein sequence ID" value="MBM3275216.1"/>
    <property type="molecule type" value="Genomic_DNA"/>
</dbReference>
<dbReference type="PANTHER" id="PTHR35011">
    <property type="entry name" value="2,3-DIKETO-L-GULONATE TRAP TRANSPORTER SMALL PERMEASE PROTEIN YIAM"/>
    <property type="match status" value="1"/>
</dbReference>
<sequence length="199" mass="21894">MSTGHIIHTPSPSGELQEFEQHGVPQKSPLLKPFHKVDDWIGRVELVALILLVAAMLVLGTLQIVMREIFNTGLTWADPLLRNMVLVVGMVGAMVATQSGRHLNMDAVARILPKGTRRWVDVVVNLVAGMSCAALVWLSIQHLQIEMSGPAHEVVGSVLVWHIQLVFPISFAVMAYRFLLYCIDGLLGGQPLSHEPKIL</sequence>
<evidence type="ECO:0000256" key="8">
    <source>
        <dbReference type="ARBA" id="ARBA00038436"/>
    </source>
</evidence>